<evidence type="ECO:0008006" key="3">
    <source>
        <dbReference type="Google" id="ProtNLM"/>
    </source>
</evidence>
<evidence type="ECO:0000313" key="2">
    <source>
        <dbReference type="Proteomes" id="UP001403385"/>
    </source>
</evidence>
<dbReference type="InterPro" id="IPR011990">
    <property type="entry name" value="TPR-like_helical_dom_sf"/>
</dbReference>
<dbReference type="Proteomes" id="UP001403385">
    <property type="component" value="Unassembled WGS sequence"/>
</dbReference>
<dbReference type="RefSeq" id="WP_346819796.1">
    <property type="nucleotide sequence ID" value="NZ_JBDKWZ010000002.1"/>
</dbReference>
<sequence length="147" mass="16672">MKELPDHIYGPVQQLSEQGEQLVDNDQLEKAKQKYIEALKLLPLPHADWEAATWLYAAMGDVHYYLGNFEDMMKSFANAVQCPGGLGNPFIHLRLGQAFYELGFIEKAADELSRAYMGAGEEIFAEEDPKYISFLATKIYMKKMKAS</sequence>
<dbReference type="Gene3D" id="1.25.40.10">
    <property type="entry name" value="Tetratricopeptide repeat domain"/>
    <property type="match status" value="1"/>
</dbReference>
<keyword evidence="2" id="KW-1185">Reference proteome</keyword>
<dbReference type="EMBL" id="JBDKWZ010000002">
    <property type="protein sequence ID" value="MEN7547008.1"/>
    <property type="molecule type" value="Genomic_DNA"/>
</dbReference>
<dbReference type="AlphaFoldDB" id="A0AAW9S6M6"/>
<accession>A0AAW9S6M6</accession>
<reference evidence="1 2" key="1">
    <citation type="submission" date="2024-04" db="EMBL/GenBank/DDBJ databases">
        <title>Novel genus in family Flammeovirgaceae.</title>
        <authorList>
            <person name="Nguyen T.H."/>
            <person name="Vuong T.Q."/>
            <person name="Le H."/>
            <person name="Kim S.-G."/>
        </authorList>
    </citation>
    <scope>NUCLEOTIDE SEQUENCE [LARGE SCALE GENOMIC DNA]</scope>
    <source>
        <strain evidence="1 2">JCM 23209</strain>
    </source>
</reference>
<organism evidence="1 2">
    <name type="scientific">Rapidithrix thailandica</name>
    <dbReference type="NCBI Taxonomy" id="413964"/>
    <lineage>
        <taxon>Bacteria</taxon>
        <taxon>Pseudomonadati</taxon>
        <taxon>Bacteroidota</taxon>
        <taxon>Cytophagia</taxon>
        <taxon>Cytophagales</taxon>
        <taxon>Flammeovirgaceae</taxon>
        <taxon>Rapidithrix</taxon>
    </lineage>
</organism>
<protein>
    <recommendedName>
        <fullName evidence="3">Tetratricopeptide repeat protein</fullName>
    </recommendedName>
</protein>
<gene>
    <name evidence="1" type="ORF">AAG747_03765</name>
</gene>
<evidence type="ECO:0000313" key="1">
    <source>
        <dbReference type="EMBL" id="MEN7547008.1"/>
    </source>
</evidence>
<name>A0AAW9S6M6_9BACT</name>
<comment type="caution">
    <text evidence="1">The sequence shown here is derived from an EMBL/GenBank/DDBJ whole genome shotgun (WGS) entry which is preliminary data.</text>
</comment>
<proteinExistence type="predicted"/>
<dbReference type="SUPFAM" id="SSF48452">
    <property type="entry name" value="TPR-like"/>
    <property type="match status" value="1"/>
</dbReference>